<protein>
    <submittedName>
        <fullName evidence="2">Uncharacterized protein</fullName>
    </submittedName>
</protein>
<organism evidence="2">
    <name type="scientific">marine sediment metagenome</name>
    <dbReference type="NCBI Taxonomy" id="412755"/>
    <lineage>
        <taxon>unclassified sequences</taxon>
        <taxon>metagenomes</taxon>
        <taxon>ecological metagenomes</taxon>
    </lineage>
</organism>
<accession>A0A0F9HMC2</accession>
<gene>
    <name evidence="2" type="ORF">LCGC14_1687020</name>
</gene>
<sequence length="53" mass="6218">MIERIVRFIVWLFLMFVTIMHWWGPLQKVPDATTIGWVCLVGAMIIITIKEAE</sequence>
<keyword evidence="1" id="KW-0812">Transmembrane</keyword>
<evidence type="ECO:0000256" key="1">
    <source>
        <dbReference type="SAM" id="Phobius"/>
    </source>
</evidence>
<dbReference type="AlphaFoldDB" id="A0A0F9HMC2"/>
<feature type="transmembrane region" description="Helical" evidence="1">
    <location>
        <begin position="29"/>
        <end position="49"/>
    </location>
</feature>
<dbReference type="EMBL" id="LAZR01014700">
    <property type="protein sequence ID" value="KKM16327.1"/>
    <property type="molecule type" value="Genomic_DNA"/>
</dbReference>
<reference evidence="2" key="1">
    <citation type="journal article" date="2015" name="Nature">
        <title>Complex archaea that bridge the gap between prokaryotes and eukaryotes.</title>
        <authorList>
            <person name="Spang A."/>
            <person name="Saw J.H."/>
            <person name="Jorgensen S.L."/>
            <person name="Zaremba-Niedzwiedzka K."/>
            <person name="Martijn J."/>
            <person name="Lind A.E."/>
            <person name="van Eijk R."/>
            <person name="Schleper C."/>
            <person name="Guy L."/>
            <person name="Ettema T.J."/>
        </authorList>
    </citation>
    <scope>NUCLEOTIDE SEQUENCE</scope>
</reference>
<feature type="transmembrane region" description="Helical" evidence="1">
    <location>
        <begin position="5"/>
        <end position="23"/>
    </location>
</feature>
<keyword evidence="1" id="KW-0472">Membrane</keyword>
<proteinExistence type="predicted"/>
<name>A0A0F9HMC2_9ZZZZ</name>
<comment type="caution">
    <text evidence="2">The sequence shown here is derived from an EMBL/GenBank/DDBJ whole genome shotgun (WGS) entry which is preliminary data.</text>
</comment>
<evidence type="ECO:0000313" key="2">
    <source>
        <dbReference type="EMBL" id="KKM16327.1"/>
    </source>
</evidence>
<keyword evidence="1" id="KW-1133">Transmembrane helix</keyword>